<feature type="non-terminal residue" evidence="2">
    <location>
        <position position="1"/>
    </location>
</feature>
<name>A7S6C9_NEMVE</name>
<dbReference type="InParanoid" id="A7S6C9"/>
<evidence type="ECO:0000259" key="1">
    <source>
        <dbReference type="Pfam" id="PF00643"/>
    </source>
</evidence>
<organism evidence="2 3">
    <name type="scientific">Nematostella vectensis</name>
    <name type="common">Starlet sea anemone</name>
    <dbReference type="NCBI Taxonomy" id="45351"/>
    <lineage>
        <taxon>Eukaryota</taxon>
        <taxon>Metazoa</taxon>
        <taxon>Cnidaria</taxon>
        <taxon>Anthozoa</taxon>
        <taxon>Hexacorallia</taxon>
        <taxon>Actiniaria</taxon>
        <taxon>Edwardsiidae</taxon>
        <taxon>Nematostella</taxon>
    </lineage>
</organism>
<dbReference type="Gene3D" id="3.30.160.60">
    <property type="entry name" value="Classic Zinc Finger"/>
    <property type="match status" value="1"/>
</dbReference>
<dbReference type="GO" id="GO:0008270">
    <property type="term" value="F:zinc ion binding"/>
    <property type="evidence" value="ECO:0007669"/>
    <property type="project" value="InterPro"/>
</dbReference>
<sequence>HCPFHKDERLTLFCDELSCRYCVINSHQDHKYNFTSNIIDREKEVTKAKIKEVKDKEAGLSQ</sequence>
<feature type="domain" description="B box-type" evidence="1">
    <location>
        <begin position="2"/>
        <end position="32"/>
    </location>
</feature>
<dbReference type="HOGENOM" id="CLU_2856353_0_0_1"/>
<feature type="non-terminal residue" evidence="2">
    <location>
        <position position="62"/>
    </location>
</feature>
<dbReference type="Proteomes" id="UP000001593">
    <property type="component" value="Unassembled WGS sequence"/>
</dbReference>
<evidence type="ECO:0000313" key="2">
    <source>
        <dbReference type="EMBL" id="EDO40728.1"/>
    </source>
</evidence>
<accession>A7S6C9</accession>
<gene>
    <name evidence="2" type="ORF">NEMVEDRAFT_v1g106400</name>
</gene>
<evidence type="ECO:0000313" key="3">
    <source>
        <dbReference type="Proteomes" id="UP000001593"/>
    </source>
</evidence>
<dbReference type="EMBL" id="DS469587">
    <property type="protein sequence ID" value="EDO40728.1"/>
    <property type="molecule type" value="Genomic_DNA"/>
</dbReference>
<dbReference type="Pfam" id="PF00643">
    <property type="entry name" value="zf-B_box"/>
    <property type="match status" value="1"/>
</dbReference>
<keyword evidence="3" id="KW-1185">Reference proteome</keyword>
<protein>
    <recommendedName>
        <fullName evidence="1">B box-type domain-containing protein</fullName>
    </recommendedName>
</protein>
<reference evidence="2 3" key="1">
    <citation type="journal article" date="2007" name="Science">
        <title>Sea anemone genome reveals ancestral eumetazoan gene repertoire and genomic organization.</title>
        <authorList>
            <person name="Putnam N.H."/>
            <person name="Srivastava M."/>
            <person name="Hellsten U."/>
            <person name="Dirks B."/>
            <person name="Chapman J."/>
            <person name="Salamov A."/>
            <person name="Terry A."/>
            <person name="Shapiro H."/>
            <person name="Lindquist E."/>
            <person name="Kapitonov V.V."/>
            <person name="Jurka J."/>
            <person name="Genikhovich G."/>
            <person name="Grigoriev I.V."/>
            <person name="Lucas S.M."/>
            <person name="Steele R.E."/>
            <person name="Finnerty J.R."/>
            <person name="Technau U."/>
            <person name="Martindale M.Q."/>
            <person name="Rokhsar D.S."/>
        </authorList>
    </citation>
    <scope>NUCLEOTIDE SEQUENCE [LARGE SCALE GENOMIC DNA]</scope>
    <source>
        <strain evidence="3">CH2 X CH6</strain>
    </source>
</reference>
<proteinExistence type="predicted"/>
<dbReference type="InterPro" id="IPR000315">
    <property type="entry name" value="Znf_B-box"/>
</dbReference>
<dbReference type="PhylomeDB" id="A7S6C9"/>
<dbReference type="SUPFAM" id="SSF57845">
    <property type="entry name" value="B-box zinc-binding domain"/>
    <property type="match status" value="1"/>
</dbReference>
<dbReference type="AlphaFoldDB" id="A7S6C9"/>